<protein>
    <submittedName>
        <fullName evidence="1">Uncharacterized protein</fullName>
    </submittedName>
</protein>
<proteinExistence type="predicted"/>
<keyword evidence="2" id="KW-1185">Reference proteome</keyword>
<evidence type="ECO:0000313" key="1">
    <source>
        <dbReference type="EMBL" id="SHK18131.1"/>
    </source>
</evidence>
<gene>
    <name evidence="1" type="ORF">SAMN02745243_02396</name>
</gene>
<sequence>MIVGTVSLSSSVHRLVHDTFDEGGDAYLKLLCGDKFLFGPAAQKSWPGGFDSKNSETVFQNEVYDVRLLDKDIRRY</sequence>
<evidence type="ECO:0000313" key="2">
    <source>
        <dbReference type="Proteomes" id="UP000184301"/>
    </source>
</evidence>
<dbReference type="EMBL" id="FQZY01000033">
    <property type="protein sequence ID" value="SHK18131.1"/>
    <property type="molecule type" value="Genomic_DNA"/>
</dbReference>
<reference evidence="1 2" key="1">
    <citation type="submission" date="2016-11" db="EMBL/GenBank/DDBJ databases">
        <authorList>
            <person name="Jaros S."/>
            <person name="Januszkiewicz K."/>
            <person name="Wedrychowicz H."/>
        </authorList>
    </citation>
    <scope>NUCLEOTIDE SEQUENCE [LARGE SCALE GENOMIC DNA]</scope>
    <source>
        <strain evidence="1 2">DSM 15480</strain>
    </source>
</reference>
<organism evidence="1 2">
    <name type="scientific">Hespellia stercorisuis DSM 15480</name>
    <dbReference type="NCBI Taxonomy" id="1121950"/>
    <lineage>
        <taxon>Bacteria</taxon>
        <taxon>Bacillati</taxon>
        <taxon>Bacillota</taxon>
        <taxon>Clostridia</taxon>
        <taxon>Lachnospirales</taxon>
        <taxon>Lachnospiraceae</taxon>
        <taxon>Hespellia</taxon>
    </lineage>
</organism>
<dbReference type="AlphaFoldDB" id="A0A1M6QD63"/>
<dbReference type="STRING" id="1121950.SAMN02745243_02396"/>
<name>A0A1M6QD63_9FIRM</name>
<dbReference type="Proteomes" id="UP000184301">
    <property type="component" value="Unassembled WGS sequence"/>
</dbReference>
<accession>A0A1M6QD63</accession>